<evidence type="ECO:0000256" key="10">
    <source>
        <dbReference type="PROSITE-ProRule" id="PRU00169"/>
    </source>
</evidence>
<dbReference type="eggNOG" id="COG2207">
    <property type="taxonomic scope" value="Bacteria"/>
</dbReference>
<evidence type="ECO:0000256" key="5">
    <source>
        <dbReference type="ARBA" id="ARBA00023012"/>
    </source>
</evidence>
<dbReference type="InterPro" id="IPR051552">
    <property type="entry name" value="HptR"/>
</dbReference>
<evidence type="ECO:0000256" key="6">
    <source>
        <dbReference type="ARBA" id="ARBA00023015"/>
    </source>
</evidence>
<comment type="function">
    <text evidence="9">May play the central regulatory role in sporulation. It may be an element of the effector pathway responsible for the activation of sporulation genes in response to nutritional stress. Spo0A may act in concert with spo0H (a sigma factor) to control the expression of some genes that are critical to the sporulation process.</text>
</comment>
<dbReference type="Gene3D" id="1.10.10.60">
    <property type="entry name" value="Homeodomain-like"/>
    <property type="match status" value="2"/>
</dbReference>
<evidence type="ECO:0000256" key="2">
    <source>
        <dbReference type="ARBA" id="ARBA00018672"/>
    </source>
</evidence>
<dbReference type="PATRIC" id="fig|931276.5.peg.1749"/>
<dbReference type="EMBL" id="CP004121">
    <property type="protein sequence ID" value="AGF55541.1"/>
    <property type="molecule type" value="Genomic_DNA"/>
</dbReference>
<name>M1ML67_9CLOT</name>
<dbReference type="InterPro" id="IPR018060">
    <property type="entry name" value="HTH_AraC"/>
</dbReference>
<evidence type="ECO:0000256" key="9">
    <source>
        <dbReference type="ARBA" id="ARBA00024867"/>
    </source>
</evidence>
<reference evidence="13 14" key="1">
    <citation type="submission" date="2013-02" db="EMBL/GenBank/DDBJ databases">
        <title>Genome sequence of Clostridium saccharoperbutylacetonicum N1-4(HMT).</title>
        <authorList>
            <person name="Poehlein A."/>
            <person name="Daniel R."/>
        </authorList>
    </citation>
    <scope>NUCLEOTIDE SEQUENCE [LARGE SCALE GENOMIC DNA]</scope>
    <source>
        <strain evidence="14">N1-4(HMT)</strain>
    </source>
</reference>
<dbReference type="PANTHER" id="PTHR42713">
    <property type="entry name" value="HISTIDINE KINASE-RELATED"/>
    <property type="match status" value="1"/>
</dbReference>
<keyword evidence="7" id="KW-0238">DNA-binding</keyword>
<dbReference type="Proteomes" id="UP000011728">
    <property type="component" value="Chromosome"/>
</dbReference>
<dbReference type="GO" id="GO:0003700">
    <property type="term" value="F:DNA-binding transcription factor activity"/>
    <property type="evidence" value="ECO:0007669"/>
    <property type="project" value="InterPro"/>
</dbReference>
<protein>
    <recommendedName>
        <fullName evidence="2">Stage 0 sporulation protein A homolog</fullName>
    </recommendedName>
</protein>
<evidence type="ECO:0000259" key="12">
    <source>
        <dbReference type="PROSITE" id="PS50110"/>
    </source>
</evidence>
<dbReference type="CDD" id="cd17536">
    <property type="entry name" value="REC_YesN-like"/>
    <property type="match status" value="1"/>
</dbReference>
<evidence type="ECO:0000313" key="13">
    <source>
        <dbReference type="EMBL" id="AGF55541.1"/>
    </source>
</evidence>
<dbReference type="Gene3D" id="3.40.50.2300">
    <property type="match status" value="1"/>
</dbReference>
<dbReference type="Pfam" id="PF00072">
    <property type="entry name" value="Response_reg"/>
    <property type="match status" value="1"/>
</dbReference>
<dbReference type="PROSITE" id="PS50110">
    <property type="entry name" value="RESPONSE_REGULATORY"/>
    <property type="match status" value="1"/>
</dbReference>
<dbReference type="GO" id="GO:0005737">
    <property type="term" value="C:cytoplasm"/>
    <property type="evidence" value="ECO:0007669"/>
    <property type="project" value="UniProtKB-SubCell"/>
</dbReference>
<proteinExistence type="predicted"/>
<keyword evidence="5" id="KW-0902">Two-component regulatory system</keyword>
<keyword evidence="3" id="KW-0963">Cytoplasm</keyword>
<keyword evidence="8" id="KW-0804">Transcription</keyword>
<evidence type="ECO:0000256" key="4">
    <source>
        <dbReference type="ARBA" id="ARBA00022553"/>
    </source>
</evidence>
<dbReference type="GO" id="GO:0043565">
    <property type="term" value="F:sequence-specific DNA binding"/>
    <property type="evidence" value="ECO:0007669"/>
    <property type="project" value="InterPro"/>
</dbReference>
<dbReference type="InterPro" id="IPR011006">
    <property type="entry name" value="CheY-like_superfamily"/>
</dbReference>
<sequence length="524" mass="60319">MIKAVLIDDEYIVVEGLKAIVNWSGFGIEVVGSASDGVSGLELIEKEKPDIVFTDITMPRMNGLTLIENAKKIIPSGVFIIFSGYNEFEYARKALSLGVIDYLDKPVTIDKVEETLKEAIKIIDKKKEETKLVENFLESKKAILEGLIRRLINGENINDEKLLYMLNDNNINLLSMNNFTVAVAKQEEDTENTKKFINEVKKTFDLNNHNNLIRHFILNEGKEVIFIFFEISDINSETESNLINYMTKVRKQLQEQNIDFYMGIGESQKQVFDISKSYSDAKKALKYAFFKDTSSIIHIREVEYSNHISKLADDGHDSIIFNIRSSNKQEVIGQVKNFLKNLESYNLPPEMFCHECLELIYLALKVSTETGKDYVAEKEGGFIPHVEILKANTAFEISAWMISFFDDLMNWIANIQKNSNRKSIVKVREYLDENYHKDITLDEMAEMVNINTTYLSMLFKEQVGTTYIKYLTNVRLEKAKKLLNEGYKVKEVSEMVGYHNSRHFSELFKKTVGLTPDQFKGKIK</sequence>
<evidence type="ECO:0000256" key="8">
    <source>
        <dbReference type="ARBA" id="ARBA00023163"/>
    </source>
</evidence>
<comment type="subcellular location">
    <subcellularLocation>
        <location evidence="1">Cytoplasm</location>
    </subcellularLocation>
</comment>
<evidence type="ECO:0000256" key="3">
    <source>
        <dbReference type="ARBA" id="ARBA00022490"/>
    </source>
</evidence>
<dbReference type="SMART" id="SM00448">
    <property type="entry name" value="REC"/>
    <property type="match status" value="1"/>
</dbReference>
<keyword evidence="14" id="KW-1185">Reference proteome</keyword>
<dbReference type="InterPro" id="IPR020449">
    <property type="entry name" value="Tscrpt_reg_AraC-type_HTH"/>
</dbReference>
<evidence type="ECO:0000256" key="7">
    <source>
        <dbReference type="ARBA" id="ARBA00023125"/>
    </source>
</evidence>
<gene>
    <name evidence="13" type="ORF">Cspa_c17710</name>
</gene>
<feature type="domain" description="Response regulatory" evidence="12">
    <location>
        <begin position="3"/>
        <end position="120"/>
    </location>
</feature>
<accession>M1ML67</accession>
<dbReference type="SUPFAM" id="SSF46689">
    <property type="entry name" value="Homeodomain-like"/>
    <property type="match status" value="2"/>
</dbReference>
<dbReference type="HOGENOM" id="CLU_000445_5_0_9"/>
<dbReference type="InterPro" id="IPR009057">
    <property type="entry name" value="Homeodomain-like_sf"/>
</dbReference>
<evidence type="ECO:0000259" key="11">
    <source>
        <dbReference type="PROSITE" id="PS01124"/>
    </source>
</evidence>
<organism evidence="13 14">
    <name type="scientific">Clostridium saccharoperbutylacetonicum N1-4(HMT)</name>
    <dbReference type="NCBI Taxonomy" id="931276"/>
    <lineage>
        <taxon>Bacteria</taxon>
        <taxon>Bacillati</taxon>
        <taxon>Bacillota</taxon>
        <taxon>Clostridia</taxon>
        <taxon>Eubacteriales</taxon>
        <taxon>Clostridiaceae</taxon>
        <taxon>Clostridium</taxon>
    </lineage>
</organism>
<feature type="domain" description="HTH araC/xylS-type" evidence="11">
    <location>
        <begin position="425"/>
        <end position="522"/>
    </location>
</feature>
<dbReference type="eggNOG" id="COG4753">
    <property type="taxonomic scope" value="Bacteria"/>
</dbReference>
<dbReference type="SUPFAM" id="SSF52172">
    <property type="entry name" value="CheY-like"/>
    <property type="match status" value="1"/>
</dbReference>
<dbReference type="AlphaFoldDB" id="M1ML67"/>
<dbReference type="KEGG" id="csr:Cspa_c17710"/>
<dbReference type="InterPro" id="IPR018062">
    <property type="entry name" value="HTH_AraC-typ_CS"/>
</dbReference>
<dbReference type="PANTHER" id="PTHR42713:SF3">
    <property type="entry name" value="TRANSCRIPTIONAL REGULATORY PROTEIN HPTR"/>
    <property type="match status" value="1"/>
</dbReference>
<keyword evidence="6" id="KW-0805">Transcription regulation</keyword>
<evidence type="ECO:0000256" key="1">
    <source>
        <dbReference type="ARBA" id="ARBA00004496"/>
    </source>
</evidence>
<dbReference type="InterPro" id="IPR001789">
    <property type="entry name" value="Sig_transdc_resp-reg_receiver"/>
</dbReference>
<dbReference type="PROSITE" id="PS01124">
    <property type="entry name" value="HTH_ARAC_FAMILY_2"/>
    <property type="match status" value="1"/>
</dbReference>
<dbReference type="PROSITE" id="PS00041">
    <property type="entry name" value="HTH_ARAC_FAMILY_1"/>
    <property type="match status" value="1"/>
</dbReference>
<evidence type="ECO:0000313" key="14">
    <source>
        <dbReference type="Proteomes" id="UP000011728"/>
    </source>
</evidence>
<feature type="modified residue" description="4-aspartylphosphate" evidence="10">
    <location>
        <position position="55"/>
    </location>
</feature>
<dbReference type="PRINTS" id="PR00032">
    <property type="entry name" value="HTHARAC"/>
</dbReference>
<dbReference type="GO" id="GO:0000160">
    <property type="term" value="P:phosphorelay signal transduction system"/>
    <property type="evidence" value="ECO:0007669"/>
    <property type="project" value="UniProtKB-KW"/>
</dbReference>
<dbReference type="SMART" id="SM00342">
    <property type="entry name" value="HTH_ARAC"/>
    <property type="match status" value="1"/>
</dbReference>
<dbReference type="RefSeq" id="WP_015391862.1">
    <property type="nucleotide sequence ID" value="NC_020291.1"/>
</dbReference>
<dbReference type="Pfam" id="PF12833">
    <property type="entry name" value="HTH_18"/>
    <property type="match status" value="1"/>
</dbReference>
<keyword evidence="4 10" id="KW-0597">Phosphoprotein</keyword>